<dbReference type="InterPro" id="IPR027353">
    <property type="entry name" value="NET_dom"/>
</dbReference>
<evidence type="ECO:0000256" key="3">
    <source>
        <dbReference type="ARBA" id="ARBA00023054"/>
    </source>
</evidence>
<dbReference type="EMBL" id="JACGWO010000001">
    <property type="protein sequence ID" value="KAK4436878.1"/>
    <property type="molecule type" value="Genomic_DNA"/>
</dbReference>
<dbReference type="SMART" id="SM00297">
    <property type="entry name" value="BROMO"/>
    <property type="match status" value="1"/>
</dbReference>
<proteinExistence type="predicted"/>
<feature type="compositionally biased region" description="Basic and acidic residues" evidence="8">
    <location>
        <begin position="571"/>
        <end position="583"/>
    </location>
</feature>
<sequence>MYVMFPLCGGIEVCGDDSHFLNRVLNENLGFKFMAPSIPIDFTGQRESKNFSISKTRFGNVMGKTRKVSKGYSTGFVPDYRHAVESVAESEGFGSSGRLGVELVASEESSALKRKCINLNVGGCDVYVPMRTFSLSKMSQSDRRDLEMRLKSELEQVRMFQRKIASLDAMARPPTNEIFSYDHGSNRHAMAESFPVSMNDVAMVPGRKKCPPGRNGPRTKGGPVAGRRTESFKQGLPQSNNFVMLMKQCEALLTRLMTHQHAWIFNEPVDIVKHNIPDYFNVIKHPMDLGTIKRKLLSGLYSSPMGFAADVRLTFRNALTYNPAGHDVHVMAEVMSKYFETRWKPIEKKIPTTADEPTASKSSVLVEPESTYVPPTKKQKTTSIENKVKQERGKRGMSDFEKQKLGAELEDSLAELPDSIIDFLKQSTLNGSSQVSEDEIEIDIDTLNDDTLFTLRKLLDDYLLEKEKSQAKQKPCEIEVHDKSGFSSLSALHCRDHEPVDEYIDIGGDDPPPISSSIPVKIDKDATRRNSNCSSSSSSSSESGSSSSDSDSRGSDVGKNSVPVNTVNETESPRIEQKARDGGDQNSGGESDLPDRQVSPEKRYRAALLRGRFADIIIKAQENTIAKGESPDSEKLKLEKEELERRRREEKARLQAEARAAEEARRKAEEEAAAEAKRKRELEREAARQALQKMEKTVEINENSQFMEDLEMFRGAPDEHLFIEEGSPESSQNGLGSFKFPASSNPLEQLGLYMKNEEEEEEEEVEPQSIPDASNDLGDSD</sequence>
<feature type="compositionally biased region" description="Basic and acidic residues" evidence="8">
    <location>
        <begin position="386"/>
        <end position="397"/>
    </location>
</feature>
<evidence type="ECO:0000313" key="12">
    <source>
        <dbReference type="Proteomes" id="UP001293254"/>
    </source>
</evidence>
<evidence type="ECO:0000256" key="5">
    <source>
        <dbReference type="ARBA" id="ARBA00023163"/>
    </source>
</evidence>
<dbReference type="CDD" id="cd05506">
    <property type="entry name" value="Bromo_plant1"/>
    <property type="match status" value="1"/>
</dbReference>
<dbReference type="Gene3D" id="1.20.920.10">
    <property type="entry name" value="Bromodomain-like"/>
    <property type="match status" value="1"/>
</dbReference>
<feature type="region of interest" description="Disordered" evidence="8">
    <location>
        <begin position="369"/>
        <end position="397"/>
    </location>
</feature>
<dbReference type="PROSITE" id="PS50014">
    <property type="entry name" value="BROMODOMAIN_2"/>
    <property type="match status" value="1"/>
</dbReference>
<protein>
    <submittedName>
        <fullName evidence="11">Transcription factor GTE10</fullName>
    </submittedName>
</protein>
<evidence type="ECO:0000313" key="11">
    <source>
        <dbReference type="EMBL" id="KAK4436878.1"/>
    </source>
</evidence>
<evidence type="ECO:0000259" key="10">
    <source>
        <dbReference type="PROSITE" id="PS51525"/>
    </source>
</evidence>
<feature type="region of interest" description="Disordered" evidence="8">
    <location>
        <begin position="722"/>
        <end position="781"/>
    </location>
</feature>
<keyword evidence="5" id="KW-0804">Transcription</keyword>
<feature type="compositionally biased region" description="Basic and acidic residues" evidence="8">
    <location>
        <begin position="593"/>
        <end position="603"/>
    </location>
</feature>
<dbReference type="AlphaFoldDB" id="A0AAE2CWC5"/>
<evidence type="ECO:0000256" key="8">
    <source>
        <dbReference type="SAM" id="MobiDB-lite"/>
    </source>
</evidence>
<name>A0AAE2CWC5_9LAMI</name>
<evidence type="ECO:0000256" key="1">
    <source>
        <dbReference type="ARBA" id="ARBA00004123"/>
    </source>
</evidence>
<keyword evidence="3" id="KW-0175">Coiled coil</keyword>
<feature type="compositionally biased region" description="Low complexity" evidence="8">
    <location>
        <begin position="534"/>
        <end position="549"/>
    </location>
</feature>
<reference evidence="11" key="2">
    <citation type="journal article" date="2024" name="Plant">
        <title>Genomic evolution and insights into agronomic trait innovations of Sesamum species.</title>
        <authorList>
            <person name="Miao H."/>
            <person name="Wang L."/>
            <person name="Qu L."/>
            <person name="Liu H."/>
            <person name="Sun Y."/>
            <person name="Le M."/>
            <person name="Wang Q."/>
            <person name="Wei S."/>
            <person name="Zheng Y."/>
            <person name="Lin W."/>
            <person name="Duan Y."/>
            <person name="Cao H."/>
            <person name="Xiong S."/>
            <person name="Wang X."/>
            <person name="Wei L."/>
            <person name="Li C."/>
            <person name="Ma Q."/>
            <person name="Ju M."/>
            <person name="Zhao R."/>
            <person name="Li G."/>
            <person name="Mu C."/>
            <person name="Tian Q."/>
            <person name="Mei H."/>
            <person name="Zhang T."/>
            <person name="Gao T."/>
            <person name="Zhang H."/>
        </authorList>
    </citation>
    <scope>NUCLEOTIDE SEQUENCE</scope>
    <source>
        <tissue evidence="11">Leaf</tissue>
    </source>
</reference>
<dbReference type="InterPro" id="IPR036427">
    <property type="entry name" value="Bromodomain-like_sf"/>
</dbReference>
<organism evidence="11 12">
    <name type="scientific">Sesamum alatum</name>
    <dbReference type="NCBI Taxonomy" id="300844"/>
    <lineage>
        <taxon>Eukaryota</taxon>
        <taxon>Viridiplantae</taxon>
        <taxon>Streptophyta</taxon>
        <taxon>Embryophyta</taxon>
        <taxon>Tracheophyta</taxon>
        <taxon>Spermatophyta</taxon>
        <taxon>Magnoliopsida</taxon>
        <taxon>eudicotyledons</taxon>
        <taxon>Gunneridae</taxon>
        <taxon>Pentapetalae</taxon>
        <taxon>asterids</taxon>
        <taxon>lamiids</taxon>
        <taxon>Lamiales</taxon>
        <taxon>Pedaliaceae</taxon>
        <taxon>Sesamum</taxon>
    </lineage>
</organism>
<dbReference type="InterPro" id="IPR052442">
    <property type="entry name" value="Env_Response_Regulator"/>
</dbReference>
<dbReference type="PRINTS" id="PR00503">
    <property type="entry name" value="BROMODOMAIN"/>
</dbReference>
<dbReference type="Pfam" id="PF00439">
    <property type="entry name" value="Bromodomain"/>
    <property type="match status" value="1"/>
</dbReference>
<keyword evidence="12" id="KW-1185">Reference proteome</keyword>
<dbReference type="Pfam" id="PF17035">
    <property type="entry name" value="BET"/>
    <property type="match status" value="1"/>
</dbReference>
<feature type="domain" description="Bromo" evidence="9">
    <location>
        <begin position="257"/>
        <end position="329"/>
    </location>
</feature>
<evidence type="ECO:0000256" key="6">
    <source>
        <dbReference type="ARBA" id="ARBA00023242"/>
    </source>
</evidence>
<dbReference type="GO" id="GO:0005634">
    <property type="term" value="C:nucleus"/>
    <property type="evidence" value="ECO:0007669"/>
    <property type="project" value="UniProtKB-SubCell"/>
</dbReference>
<keyword evidence="4 7" id="KW-0103">Bromodomain</keyword>
<dbReference type="PANTHER" id="PTHR46136">
    <property type="entry name" value="TRANSCRIPTION FACTOR GTE8"/>
    <property type="match status" value="1"/>
</dbReference>
<evidence type="ECO:0000256" key="7">
    <source>
        <dbReference type="PROSITE-ProRule" id="PRU00035"/>
    </source>
</evidence>
<dbReference type="Proteomes" id="UP001293254">
    <property type="component" value="Unassembled WGS sequence"/>
</dbReference>
<gene>
    <name evidence="11" type="ORF">Salat_0021700</name>
</gene>
<feature type="domain" description="NET" evidence="10">
    <location>
        <begin position="387"/>
        <end position="470"/>
    </location>
</feature>
<evidence type="ECO:0000256" key="2">
    <source>
        <dbReference type="ARBA" id="ARBA00023015"/>
    </source>
</evidence>
<dbReference type="InterPro" id="IPR037377">
    <property type="entry name" value="GTE_bromo"/>
</dbReference>
<evidence type="ECO:0000256" key="4">
    <source>
        <dbReference type="ARBA" id="ARBA00023117"/>
    </source>
</evidence>
<dbReference type="InterPro" id="IPR001487">
    <property type="entry name" value="Bromodomain"/>
</dbReference>
<reference evidence="11" key="1">
    <citation type="submission" date="2020-06" db="EMBL/GenBank/DDBJ databases">
        <authorList>
            <person name="Li T."/>
            <person name="Hu X."/>
            <person name="Zhang T."/>
            <person name="Song X."/>
            <person name="Zhang H."/>
            <person name="Dai N."/>
            <person name="Sheng W."/>
            <person name="Hou X."/>
            <person name="Wei L."/>
        </authorList>
    </citation>
    <scope>NUCLEOTIDE SEQUENCE</scope>
    <source>
        <strain evidence="11">3651</strain>
        <tissue evidence="11">Leaf</tissue>
    </source>
</reference>
<comment type="caution">
    <text evidence="11">The sequence shown here is derived from an EMBL/GenBank/DDBJ whole genome shotgun (WGS) entry which is preliminary data.</text>
</comment>
<feature type="compositionally biased region" description="Basic and acidic residues" evidence="8">
    <location>
        <begin position="629"/>
        <end position="688"/>
    </location>
</feature>
<keyword evidence="6" id="KW-0539">Nucleus</keyword>
<dbReference type="PANTHER" id="PTHR46136:SF33">
    <property type="entry name" value="TRANSCRIPTION FACTOR GTE10"/>
    <property type="match status" value="1"/>
</dbReference>
<feature type="region of interest" description="Disordered" evidence="8">
    <location>
        <begin position="622"/>
        <end position="688"/>
    </location>
</feature>
<dbReference type="Gene3D" id="1.20.1270.220">
    <property type="match status" value="1"/>
</dbReference>
<dbReference type="InterPro" id="IPR038336">
    <property type="entry name" value="NET_sf"/>
</dbReference>
<dbReference type="SUPFAM" id="SSF47370">
    <property type="entry name" value="Bromodomain"/>
    <property type="match status" value="1"/>
</dbReference>
<feature type="region of interest" description="Disordered" evidence="8">
    <location>
        <begin position="205"/>
        <end position="232"/>
    </location>
</feature>
<keyword evidence="2" id="KW-0805">Transcription regulation</keyword>
<feature type="compositionally biased region" description="Acidic residues" evidence="8">
    <location>
        <begin position="757"/>
        <end position="766"/>
    </location>
</feature>
<feature type="region of interest" description="Disordered" evidence="8">
    <location>
        <begin position="502"/>
        <end position="603"/>
    </location>
</feature>
<evidence type="ECO:0000259" key="9">
    <source>
        <dbReference type="PROSITE" id="PS50014"/>
    </source>
</evidence>
<dbReference type="PROSITE" id="PS51525">
    <property type="entry name" value="NET"/>
    <property type="match status" value="1"/>
</dbReference>
<comment type="subcellular location">
    <subcellularLocation>
        <location evidence="1">Nucleus</location>
    </subcellularLocation>
</comment>
<accession>A0AAE2CWC5</accession>